<keyword evidence="4" id="KW-1003">Cell membrane</keyword>
<evidence type="ECO:0000256" key="1">
    <source>
        <dbReference type="ARBA" id="ARBA00004417"/>
    </source>
</evidence>
<protein>
    <submittedName>
        <fullName evidence="11">ATP-binding cassette domain-containing protein</fullName>
    </submittedName>
</protein>
<keyword evidence="5" id="KW-0547">Nucleotide-binding</keyword>
<dbReference type="PANTHER" id="PTHR43166:SF30">
    <property type="entry name" value="METHIONINE IMPORT ATP-BINDING PROTEIN METN"/>
    <property type="match status" value="1"/>
</dbReference>
<sequence length="285" mass="31370">MIRVENLSKEYLSAQGQRHTLLENISLDVPSGLITAVVGPSGAGKSTLAQCIALLEKPSRGRIFVDGIDLSTLSGEALRRQRRLIGSVFQSAALLQRKTVWQNIALPLQWLGVVPHQITSHVNQLLESVGLAHKANAYPAQLSGGQQQRVGIARALALNPKVLLADEATSGLDPQTTQSIIALLKRLRDEYRLAIVVITHEMDVVRQAADAVACIEQGKLVQFGRVEHLLSFRRLDESARGNESRYTLARYSYLTQAFSDKRLQQWLATTDDPKVKGILVPISQQ</sequence>
<dbReference type="PROSITE" id="PS50893">
    <property type="entry name" value="ABC_TRANSPORTER_2"/>
    <property type="match status" value="1"/>
</dbReference>
<keyword evidence="7" id="KW-1278">Translocase</keyword>
<proteinExistence type="inferred from homology"/>
<comment type="caution">
    <text evidence="11">The sequence shown here is derived from an EMBL/GenBank/DDBJ whole genome shotgun (WGS) entry which is preliminary data.</text>
</comment>
<evidence type="ECO:0000256" key="7">
    <source>
        <dbReference type="ARBA" id="ARBA00022967"/>
    </source>
</evidence>
<evidence type="ECO:0000256" key="3">
    <source>
        <dbReference type="ARBA" id="ARBA00022448"/>
    </source>
</evidence>
<keyword evidence="12" id="KW-1185">Reference proteome</keyword>
<keyword evidence="3" id="KW-0813">Transport</keyword>
<evidence type="ECO:0000256" key="2">
    <source>
        <dbReference type="ARBA" id="ARBA00006526"/>
    </source>
</evidence>
<dbReference type="InterPro" id="IPR003593">
    <property type="entry name" value="AAA+_ATPase"/>
</dbReference>
<evidence type="ECO:0000256" key="8">
    <source>
        <dbReference type="ARBA" id="ARBA00022970"/>
    </source>
</evidence>
<evidence type="ECO:0000256" key="9">
    <source>
        <dbReference type="ARBA" id="ARBA00023136"/>
    </source>
</evidence>
<organism evidence="11 12">
    <name type="scientific">Rosenbergiella australiborealis</name>
    <dbReference type="NCBI Taxonomy" id="1544696"/>
    <lineage>
        <taxon>Bacteria</taxon>
        <taxon>Pseudomonadati</taxon>
        <taxon>Pseudomonadota</taxon>
        <taxon>Gammaproteobacteria</taxon>
        <taxon>Enterobacterales</taxon>
        <taxon>Erwiniaceae</taxon>
        <taxon>Rosenbergiella</taxon>
    </lineage>
</organism>
<dbReference type="Gene3D" id="3.40.50.300">
    <property type="entry name" value="P-loop containing nucleotide triphosphate hydrolases"/>
    <property type="match status" value="1"/>
</dbReference>
<evidence type="ECO:0000313" key="11">
    <source>
        <dbReference type="EMBL" id="MBT0728458.1"/>
    </source>
</evidence>
<dbReference type="SUPFAM" id="SSF52540">
    <property type="entry name" value="P-loop containing nucleoside triphosphate hydrolases"/>
    <property type="match status" value="1"/>
</dbReference>
<dbReference type="SMART" id="SM00382">
    <property type="entry name" value="AAA"/>
    <property type="match status" value="1"/>
</dbReference>
<feature type="domain" description="ABC transporter" evidence="10">
    <location>
        <begin position="2"/>
        <end position="242"/>
    </location>
</feature>
<dbReference type="InterPro" id="IPR017871">
    <property type="entry name" value="ABC_transporter-like_CS"/>
</dbReference>
<evidence type="ECO:0000256" key="6">
    <source>
        <dbReference type="ARBA" id="ARBA00022840"/>
    </source>
</evidence>
<dbReference type="Pfam" id="PF00005">
    <property type="entry name" value="ABC_tran"/>
    <property type="match status" value="1"/>
</dbReference>
<evidence type="ECO:0000256" key="5">
    <source>
        <dbReference type="ARBA" id="ARBA00022741"/>
    </source>
</evidence>
<evidence type="ECO:0000313" key="12">
    <source>
        <dbReference type="Proteomes" id="UP000786875"/>
    </source>
</evidence>
<keyword evidence="8" id="KW-0029">Amino-acid transport</keyword>
<evidence type="ECO:0000259" key="10">
    <source>
        <dbReference type="PROSITE" id="PS50893"/>
    </source>
</evidence>
<name>A0ABS5TC04_9GAMM</name>
<keyword evidence="9" id="KW-0472">Membrane</keyword>
<dbReference type="PROSITE" id="PS00211">
    <property type="entry name" value="ABC_TRANSPORTER_1"/>
    <property type="match status" value="1"/>
</dbReference>
<dbReference type="Proteomes" id="UP000786875">
    <property type="component" value="Unassembled WGS sequence"/>
</dbReference>
<dbReference type="InterPro" id="IPR003439">
    <property type="entry name" value="ABC_transporter-like_ATP-bd"/>
</dbReference>
<dbReference type="EMBL" id="JABBFO010000020">
    <property type="protein sequence ID" value="MBT0728458.1"/>
    <property type="molecule type" value="Genomic_DNA"/>
</dbReference>
<gene>
    <name evidence="11" type="ORF">HGT73_14015</name>
</gene>
<keyword evidence="6 11" id="KW-0067">ATP-binding</keyword>
<dbReference type="PANTHER" id="PTHR43166">
    <property type="entry name" value="AMINO ACID IMPORT ATP-BINDING PROTEIN"/>
    <property type="match status" value="1"/>
</dbReference>
<evidence type="ECO:0000256" key="4">
    <source>
        <dbReference type="ARBA" id="ARBA00022475"/>
    </source>
</evidence>
<comment type="similarity">
    <text evidence="2">Belongs to the ABC transporter superfamily. Drug exporter-2 (TC 3.A.1.117) family.</text>
</comment>
<dbReference type="InterPro" id="IPR050086">
    <property type="entry name" value="MetN_ABC_transporter-like"/>
</dbReference>
<comment type="subcellular location">
    <subcellularLocation>
        <location evidence="1">Cell inner membrane</location>
        <topology evidence="1">Peripheral membrane protein</topology>
    </subcellularLocation>
</comment>
<accession>A0ABS5TC04</accession>
<dbReference type="GO" id="GO:0005524">
    <property type="term" value="F:ATP binding"/>
    <property type="evidence" value="ECO:0007669"/>
    <property type="project" value="UniProtKB-KW"/>
</dbReference>
<dbReference type="InterPro" id="IPR027417">
    <property type="entry name" value="P-loop_NTPase"/>
</dbReference>
<reference evidence="11 12" key="1">
    <citation type="submission" date="2020-04" db="EMBL/GenBank/DDBJ databases">
        <title>Genome sequencing of Rosenbergiella species.</title>
        <authorList>
            <person name="Alvarez-Perez S."/>
            <person name="Lievens B."/>
        </authorList>
    </citation>
    <scope>NUCLEOTIDE SEQUENCE [LARGE SCALE GENOMIC DNA]</scope>
    <source>
        <strain evidence="11 12">CdVSA20.1</strain>
    </source>
</reference>